<dbReference type="EMBL" id="FOLB01000001">
    <property type="protein sequence ID" value="SFB70450.1"/>
    <property type="molecule type" value="Genomic_DNA"/>
</dbReference>
<dbReference type="Proteomes" id="UP000198832">
    <property type="component" value="Unassembled WGS sequence"/>
</dbReference>
<organism evidence="2 3">
    <name type="scientific">Nocardioides terrae</name>
    <dbReference type="NCBI Taxonomy" id="574651"/>
    <lineage>
        <taxon>Bacteria</taxon>
        <taxon>Bacillati</taxon>
        <taxon>Actinomycetota</taxon>
        <taxon>Actinomycetes</taxon>
        <taxon>Propionibacteriales</taxon>
        <taxon>Nocardioidaceae</taxon>
        <taxon>Nocardioides</taxon>
    </lineage>
</organism>
<feature type="transmembrane region" description="Helical" evidence="1">
    <location>
        <begin position="57"/>
        <end position="79"/>
    </location>
</feature>
<feature type="transmembrane region" description="Helical" evidence="1">
    <location>
        <begin position="21"/>
        <end position="45"/>
    </location>
</feature>
<protein>
    <submittedName>
        <fullName evidence="2">Uncharacterized protein</fullName>
    </submittedName>
</protein>
<proteinExistence type="predicted"/>
<keyword evidence="3" id="KW-1185">Reference proteome</keyword>
<reference evidence="2 3" key="1">
    <citation type="submission" date="2016-10" db="EMBL/GenBank/DDBJ databases">
        <authorList>
            <person name="de Groot N.N."/>
        </authorList>
    </citation>
    <scope>NUCLEOTIDE SEQUENCE [LARGE SCALE GENOMIC DNA]</scope>
    <source>
        <strain evidence="2 3">CGMCC 1.7056</strain>
    </source>
</reference>
<evidence type="ECO:0000256" key="1">
    <source>
        <dbReference type="SAM" id="Phobius"/>
    </source>
</evidence>
<keyword evidence="1" id="KW-0812">Transmembrane</keyword>
<dbReference type="STRING" id="574651.SAMN04487968_10146"/>
<evidence type="ECO:0000313" key="2">
    <source>
        <dbReference type="EMBL" id="SFB70450.1"/>
    </source>
</evidence>
<dbReference type="AlphaFoldDB" id="A0A1I1DCC3"/>
<name>A0A1I1DCC3_9ACTN</name>
<keyword evidence="1" id="KW-0472">Membrane</keyword>
<accession>A0A1I1DCC3</accession>
<keyword evidence="1" id="KW-1133">Transmembrane helix</keyword>
<gene>
    <name evidence="2" type="ORF">SAMN04487968_10146</name>
</gene>
<sequence length="84" mass="8306">MGHTGAMALAQDIRELPVVPRLVAVGATLLGVVGGCVGLVLGLLAYPPTAWFAVLEIGVPSAILGALLGLAAGAAVTVARRSHP</sequence>
<evidence type="ECO:0000313" key="3">
    <source>
        <dbReference type="Proteomes" id="UP000198832"/>
    </source>
</evidence>